<dbReference type="EMBL" id="BAABME010017162">
    <property type="protein sequence ID" value="GAA0149025.1"/>
    <property type="molecule type" value="Genomic_DNA"/>
</dbReference>
<reference evidence="1 2" key="1">
    <citation type="submission" date="2024-01" db="EMBL/GenBank/DDBJ databases">
        <title>The complete chloroplast genome sequence of Lithospermum erythrorhizon: insights into the phylogenetic relationship among Boraginaceae species and the maternal lineages of purple gromwells.</title>
        <authorList>
            <person name="Okada T."/>
            <person name="Watanabe K."/>
        </authorList>
    </citation>
    <scope>NUCLEOTIDE SEQUENCE [LARGE SCALE GENOMIC DNA]</scope>
</reference>
<comment type="caution">
    <text evidence="1">The sequence shown here is derived from an EMBL/GenBank/DDBJ whole genome shotgun (WGS) entry which is preliminary data.</text>
</comment>
<gene>
    <name evidence="1" type="ORF">LIER_36851</name>
</gene>
<sequence>MWRSGYQCALEMRRNGELGRRASVEARNALIFEGRRETWEQIWKAGVHLAEDYNEANSRLETLVAARVDHKDINTHKWRKSEAGYLKFNVDAAFNEVTKSGAAGVLRRAEHGDF</sequence>
<keyword evidence="2" id="KW-1185">Reference proteome</keyword>
<dbReference type="Proteomes" id="UP001454036">
    <property type="component" value="Unassembled WGS sequence"/>
</dbReference>
<organism evidence="1 2">
    <name type="scientific">Lithospermum erythrorhizon</name>
    <name type="common">Purple gromwell</name>
    <name type="synonym">Lithospermum officinale var. erythrorhizon</name>
    <dbReference type="NCBI Taxonomy" id="34254"/>
    <lineage>
        <taxon>Eukaryota</taxon>
        <taxon>Viridiplantae</taxon>
        <taxon>Streptophyta</taxon>
        <taxon>Embryophyta</taxon>
        <taxon>Tracheophyta</taxon>
        <taxon>Spermatophyta</taxon>
        <taxon>Magnoliopsida</taxon>
        <taxon>eudicotyledons</taxon>
        <taxon>Gunneridae</taxon>
        <taxon>Pentapetalae</taxon>
        <taxon>asterids</taxon>
        <taxon>lamiids</taxon>
        <taxon>Boraginales</taxon>
        <taxon>Boraginaceae</taxon>
        <taxon>Boraginoideae</taxon>
        <taxon>Lithospermeae</taxon>
        <taxon>Lithospermum</taxon>
    </lineage>
</organism>
<name>A0AAV3PC82_LITER</name>
<dbReference type="AlphaFoldDB" id="A0AAV3PC82"/>
<accession>A0AAV3PC82</accession>
<proteinExistence type="predicted"/>
<protein>
    <submittedName>
        <fullName evidence="1">Uncharacterized protein</fullName>
    </submittedName>
</protein>
<evidence type="ECO:0000313" key="2">
    <source>
        <dbReference type="Proteomes" id="UP001454036"/>
    </source>
</evidence>
<evidence type="ECO:0000313" key="1">
    <source>
        <dbReference type="EMBL" id="GAA0149025.1"/>
    </source>
</evidence>